<dbReference type="Proteomes" id="UP001054945">
    <property type="component" value="Unassembled WGS sequence"/>
</dbReference>
<organism evidence="1 2">
    <name type="scientific">Caerostris extrusa</name>
    <name type="common">Bark spider</name>
    <name type="synonym">Caerostris bankana</name>
    <dbReference type="NCBI Taxonomy" id="172846"/>
    <lineage>
        <taxon>Eukaryota</taxon>
        <taxon>Metazoa</taxon>
        <taxon>Ecdysozoa</taxon>
        <taxon>Arthropoda</taxon>
        <taxon>Chelicerata</taxon>
        <taxon>Arachnida</taxon>
        <taxon>Araneae</taxon>
        <taxon>Araneomorphae</taxon>
        <taxon>Entelegynae</taxon>
        <taxon>Araneoidea</taxon>
        <taxon>Araneidae</taxon>
        <taxon>Caerostris</taxon>
    </lineage>
</organism>
<protein>
    <submittedName>
        <fullName evidence="1">Uncharacterized protein</fullName>
    </submittedName>
</protein>
<evidence type="ECO:0000313" key="2">
    <source>
        <dbReference type="Proteomes" id="UP001054945"/>
    </source>
</evidence>
<proteinExistence type="predicted"/>
<comment type="caution">
    <text evidence="1">The sequence shown here is derived from an EMBL/GenBank/DDBJ whole genome shotgun (WGS) entry which is preliminary data.</text>
</comment>
<dbReference type="EMBL" id="BPLR01014867">
    <property type="protein sequence ID" value="GIY71840.1"/>
    <property type="molecule type" value="Genomic_DNA"/>
</dbReference>
<name>A0AAV4VPJ0_CAEEX</name>
<sequence length="168" mass="19366">MKRIRIAIFNSFKQFLKNEHISLNHVLDIDYPPDPRSVLILRLLKSQGASRNPHRKTRKILQHHPHHKSYRGVSGRISIQAASPRTWGTESETENASFLSSLWQQFVRPHKERGSTMGVSNIENQMDYCVACQRGLQDSEGAFFFFFFPRALAAPFPGKRKKRTMNGT</sequence>
<accession>A0AAV4VPJ0</accession>
<keyword evidence="2" id="KW-1185">Reference proteome</keyword>
<reference evidence="1 2" key="1">
    <citation type="submission" date="2021-06" db="EMBL/GenBank/DDBJ databases">
        <title>Caerostris extrusa draft genome.</title>
        <authorList>
            <person name="Kono N."/>
            <person name="Arakawa K."/>
        </authorList>
    </citation>
    <scope>NUCLEOTIDE SEQUENCE [LARGE SCALE GENOMIC DNA]</scope>
</reference>
<dbReference type="AlphaFoldDB" id="A0AAV4VPJ0"/>
<evidence type="ECO:0000313" key="1">
    <source>
        <dbReference type="EMBL" id="GIY71840.1"/>
    </source>
</evidence>
<gene>
    <name evidence="1" type="ORF">CEXT_138351</name>
</gene>